<evidence type="ECO:0000256" key="7">
    <source>
        <dbReference type="ARBA" id="ARBA00023277"/>
    </source>
</evidence>
<feature type="binding site" evidence="9">
    <location>
        <position position="123"/>
    </location>
    <ligand>
        <name>Mg(2+)</name>
        <dbReference type="ChEBI" id="CHEBI:18420"/>
        <label>1</label>
    </ligand>
</feature>
<dbReference type="GO" id="GO:0006000">
    <property type="term" value="P:fructose metabolic process"/>
    <property type="evidence" value="ECO:0007669"/>
    <property type="project" value="TreeGrafter"/>
</dbReference>
<proteinExistence type="inferred from homology"/>
<dbReference type="Proteomes" id="UP000477070">
    <property type="component" value="Unassembled WGS sequence"/>
</dbReference>
<dbReference type="GO" id="GO:0005986">
    <property type="term" value="P:sucrose biosynthetic process"/>
    <property type="evidence" value="ECO:0007669"/>
    <property type="project" value="TreeGrafter"/>
</dbReference>
<dbReference type="SUPFAM" id="SSF56655">
    <property type="entry name" value="Carbohydrate phosphatase"/>
    <property type="match status" value="1"/>
</dbReference>
<feature type="binding site" evidence="9">
    <location>
        <position position="125"/>
    </location>
    <ligand>
        <name>Mg(2+)</name>
        <dbReference type="ChEBI" id="CHEBI:18420"/>
        <label>1</label>
    </ligand>
</feature>
<dbReference type="Proteomes" id="UP000029714">
    <property type="component" value="Unassembled WGS sequence"/>
</dbReference>
<dbReference type="InterPro" id="IPR000146">
    <property type="entry name" value="FBPase_class-1"/>
</dbReference>
<dbReference type="EMBL" id="QBIU01000001">
    <property type="protein sequence ID" value="MWV69747.1"/>
    <property type="molecule type" value="Genomic_DNA"/>
</dbReference>
<evidence type="ECO:0000313" key="13">
    <source>
        <dbReference type="EMBL" id="TLD95588.1"/>
    </source>
</evidence>
<keyword evidence="6 9" id="KW-0460">Magnesium</keyword>
<organism evidence="13 14">
    <name type="scientific">Helicobacter saguini</name>
    <dbReference type="NCBI Taxonomy" id="1548018"/>
    <lineage>
        <taxon>Bacteria</taxon>
        <taxon>Pseudomonadati</taxon>
        <taxon>Campylobacterota</taxon>
        <taxon>Epsilonproteobacteria</taxon>
        <taxon>Campylobacterales</taxon>
        <taxon>Helicobacteraceae</taxon>
        <taxon>Helicobacter</taxon>
    </lineage>
</organism>
<feature type="binding site" evidence="9">
    <location>
        <position position="268"/>
    </location>
    <ligand>
        <name>Mg(2+)</name>
        <dbReference type="ChEBI" id="CHEBI:18420"/>
        <label>2</label>
    </ligand>
</feature>
<evidence type="ECO:0000313" key="12">
    <source>
        <dbReference type="EMBL" id="MWV69747.1"/>
    </source>
</evidence>
<comment type="catalytic activity">
    <reaction evidence="1 9">
        <text>beta-D-fructose 1,6-bisphosphate + H2O = beta-D-fructose 6-phosphate + phosphate</text>
        <dbReference type="Rhea" id="RHEA:11064"/>
        <dbReference type="ChEBI" id="CHEBI:15377"/>
        <dbReference type="ChEBI" id="CHEBI:32966"/>
        <dbReference type="ChEBI" id="CHEBI:43474"/>
        <dbReference type="ChEBI" id="CHEBI:57634"/>
        <dbReference type="EC" id="3.1.3.11"/>
    </reaction>
</comment>
<evidence type="ECO:0000313" key="15">
    <source>
        <dbReference type="Proteomes" id="UP000477070"/>
    </source>
</evidence>
<gene>
    <name evidence="9" type="primary">fbp</name>
    <name evidence="12" type="ORF">DCO61_06985</name>
    <name evidence="13" type="ORF">LS64_001665</name>
</gene>
<reference evidence="13 14" key="1">
    <citation type="journal article" date="2014" name="Genome Announc.">
        <title>Draft genome sequences of eight enterohepatic helicobacter species isolated from both laboratory and wild rodents.</title>
        <authorList>
            <person name="Sheh A."/>
            <person name="Shen Z."/>
            <person name="Fox J.G."/>
        </authorList>
    </citation>
    <scope>NUCLEOTIDE SEQUENCE [LARGE SCALE GENOMIC DNA]</scope>
    <source>
        <strain evidence="13 14">MIT 97-6194</strain>
    </source>
</reference>
<comment type="similarity">
    <text evidence="2 9">Belongs to the FBPase class 1 family.</text>
</comment>
<comment type="caution">
    <text evidence="9">Lacks conserved residue(s) required for the propagation of feature annotation.</text>
</comment>
<dbReference type="Gene3D" id="3.30.540.10">
    <property type="entry name" value="Fructose-1,6-Bisphosphatase, subunit A, domain 1"/>
    <property type="match status" value="1"/>
</dbReference>
<evidence type="ECO:0000256" key="6">
    <source>
        <dbReference type="ARBA" id="ARBA00022842"/>
    </source>
</evidence>
<dbReference type="GO" id="GO:0005829">
    <property type="term" value="C:cytosol"/>
    <property type="evidence" value="ECO:0007669"/>
    <property type="project" value="TreeGrafter"/>
</dbReference>
<keyword evidence="7 9" id="KW-0119">Carbohydrate metabolism</keyword>
<comment type="pathway">
    <text evidence="8">Carbohydrate biosynthesis.</text>
</comment>
<keyword evidence="14" id="KW-1185">Reference proteome</keyword>
<dbReference type="PANTHER" id="PTHR11556:SF35">
    <property type="entry name" value="SEDOHEPTULOSE-1,7-BISPHOSPHATASE, CHLOROPLASTIC"/>
    <property type="match status" value="1"/>
</dbReference>
<evidence type="ECO:0000256" key="3">
    <source>
        <dbReference type="ARBA" id="ARBA00022490"/>
    </source>
</evidence>
<comment type="subcellular location">
    <subcellularLocation>
        <location evidence="9">Cytoplasm</location>
    </subcellularLocation>
</comment>
<dbReference type="PIRSF" id="PIRSF500210">
    <property type="entry name" value="FBPtase"/>
    <property type="match status" value="1"/>
</dbReference>
<comment type="cofactor">
    <cofactor evidence="9">
        <name>Mg(2+)</name>
        <dbReference type="ChEBI" id="CHEBI:18420"/>
    </cofactor>
    <text evidence="9">Binds 2 magnesium ions per subunit.</text>
</comment>
<reference evidence="12 15" key="4">
    <citation type="submission" date="2019-12" db="EMBL/GenBank/DDBJ databases">
        <title>Multi-Generational Helicobacter saguini Isolates.</title>
        <authorList>
            <person name="Mannion A."/>
            <person name="Shen Z."/>
            <person name="Fox J.G."/>
        </authorList>
    </citation>
    <scope>NUCLEOTIDE SEQUENCE [LARGE SCALE GENOMIC DNA]</scope>
    <source>
        <strain evidence="12">16-048</strain>
        <strain evidence="15">16-048 (F4)</strain>
    </source>
</reference>
<feature type="binding site" evidence="9">
    <location>
        <position position="262"/>
    </location>
    <ligand>
        <name>substrate</name>
    </ligand>
</feature>
<dbReference type="OrthoDB" id="9806756at2"/>
<protein>
    <recommendedName>
        <fullName evidence="9">Fructose-1,6-bisphosphatase class 1</fullName>
        <shortName evidence="9">FBPase class 1</shortName>
        <ecNumber evidence="9">3.1.3.11</ecNumber>
    </recommendedName>
    <alternativeName>
        <fullName evidence="9">D-fructose-1,6-bisphosphate 1-phosphohydrolase class 1</fullName>
    </alternativeName>
</protein>
<keyword evidence="4 9" id="KW-0479">Metal-binding</keyword>
<feature type="domain" description="Fructose-1-6-bisphosphatase class 1 C-terminal" evidence="11">
    <location>
        <begin position="196"/>
        <end position="315"/>
    </location>
</feature>
<feature type="binding site" evidence="9">
    <location>
        <begin position="126"/>
        <end position="129"/>
    </location>
    <ligand>
        <name>substrate</name>
    </ligand>
</feature>
<dbReference type="PIRSF" id="PIRSF000904">
    <property type="entry name" value="FBPtase_SBPase"/>
    <property type="match status" value="1"/>
</dbReference>
<dbReference type="PANTHER" id="PTHR11556">
    <property type="entry name" value="FRUCTOSE-1,6-BISPHOSPHATASE-RELATED"/>
    <property type="match status" value="1"/>
</dbReference>
<evidence type="ECO:0000256" key="4">
    <source>
        <dbReference type="ARBA" id="ARBA00022723"/>
    </source>
</evidence>
<dbReference type="InterPro" id="IPR044015">
    <property type="entry name" value="FBPase_C_dom"/>
</dbReference>
<reference evidence="13" key="3">
    <citation type="submission" date="2018-04" db="EMBL/GenBank/DDBJ databases">
        <authorList>
            <person name="Sheh A."/>
            <person name="Shen Z."/>
            <person name="Mannion A.J."/>
            <person name="Fox J.G."/>
        </authorList>
    </citation>
    <scope>NUCLEOTIDE SEQUENCE</scope>
    <source>
        <strain evidence="13">MIT 97-6194</strain>
    </source>
</reference>
<dbReference type="InterPro" id="IPR028343">
    <property type="entry name" value="FBPtase"/>
</dbReference>
<dbReference type="Pfam" id="PF18913">
    <property type="entry name" value="FBPase_C"/>
    <property type="match status" value="1"/>
</dbReference>
<evidence type="ECO:0000256" key="8">
    <source>
        <dbReference type="ARBA" id="ARBA00024331"/>
    </source>
</evidence>
<name>A0A347VN24_9HELI</name>
<evidence type="ECO:0000256" key="9">
    <source>
        <dbReference type="HAMAP-Rule" id="MF_01855"/>
    </source>
</evidence>
<dbReference type="RefSeq" id="WP_034572247.1">
    <property type="nucleotide sequence ID" value="NZ_JRMP02000002.1"/>
</dbReference>
<comment type="subunit">
    <text evidence="9">Homotetramer.</text>
</comment>
<dbReference type="EC" id="3.1.3.11" evidence="9"/>
<evidence type="ECO:0000259" key="10">
    <source>
        <dbReference type="Pfam" id="PF00316"/>
    </source>
</evidence>
<dbReference type="GO" id="GO:0030388">
    <property type="term" value="P:fructose 1,6-bisphosphate metabolic process"/>
    <property type="evidence" value="ECO:0007669"/>
    <property type="project" value="TreeGrafter"/>
</dbReference>
<dbReference type="InterPro" id="IPR033391">
    <property type="entry name" value="FBPase_N"/>
</dbReference>
<dbReference type="Gene3D" id="3.40.190.80">
    <property type="match status" value="1"/>
</dbReference>
<feature type="binding site" evidence="9">
    <location>
        <position position="123"/>
    </location>
    <ligand>
        <name>Mg(2+)</name>
        <dbReference type="ChEBI" id="CHEBI:18420"/>
        <label>2</label>
    </ligand>
</feature>
<evidence type="ECO:0000256" key="1">
    <source>
        <dbReference type="ARBA" id="ARBA00001273"/>
    </source>
</evidence>
<feature type="binding site" evidence="9">
    <location>
        <position position="65"/>
    </location>
    <ligand>
        <name>Mg(2+)</name>
        <dbReference type="ChEBI" id="CHEBI:18420"/>
        <label>1</label>
    </ligand>
</feature>
<dbReference type="Pfam" id="PF00316">
    <property type="entry name" value="FBPase"/>
    <property type="match status" value="1"/>
</dbReference>
<dbReference type="AlphaFoldDB" id="A0A347VN24"/>
<dbReference type="GO" id="GO:0042132">
    <property type="term" value="F:fructose 1,6-bisphosphate 1-phosphatase activity"/>
    <property type="evidence" value="ECO:0007669"/>
    <property type="project" value="UniProtKB-UniRule"/>
</dbReference>
<sequence>MSVNKILKELQKGAVQVANLLQKRDVEYTKDSNASGDNQLKVDVLADRLFADILGELNVKGYASEEQEKATYLGRESRDYGKALREDSKDSRAESKADSKADSKIDFQSDVDYNISDLLVAYDPLDGSSLVDSNLTIGSIFGIYLNDFSGSNLIASAYFLYGPRLEMVAGVNHKSLHFVYNYVTHAWDFVQEIRLKDSGKINAPGGTQKFWSKKHKALIESFFADGYRLRYSGGMVADLHQILCKGGGIFSYPATSDSPQGKLRQLFEVFPFALIFEHAGGGAINENERILNINTPHIHATTPCYFGSRVEIQKILNG</sequence>
<keyword evidence="3 9" id="KW-0963">Cytoplasm</keyword>
<dbReference type="STRING" id="1548018.LS64_08560"/>
<feature type="domain" description="Fructose-1-6-bisphosphatase class I N-terminal" evidence="10">
    <location>
        <begin position="117"/>
        <end position="187"/>
    </location>
</feature>
<dbReference type="InterPro" id="IPR023079">
    <property type="entry name" value="SBPase"/>
</dbReference>
<evidence type="ECO:0000313" key="14">
    <source>
        <dbReference type="Proteomes" id="UP000029714"/>
    </source>
</evidence>
<comment type="caution">
    <text evidence="13">The sequence shown here is derived from an EMBL/GenBank/DDBJ whole genome shotgun (WGS) entry which is preliminary data.</text>
</comment>
<dbReference type="GO" id="GO:0000287">
    <property type="term" value="F:magnesium ion binding"/>
    <property type="evidence" value="ECO:0007669"/>
    <property type="project" value="UniProtKB-UniRule"/>
</dbReference>
<dbReference type="GO" id="GO:0006002">
    <property type="term" value="P:fructose 6-phosphate metabolic process"/>
    <property type="evidence" value="ECO:0007669"/>
    <property type="project" value="TreeGrafter"/>
</dbReference>
<dbReference type="PRINTS" id="PR01958">
    <property type="entry name" value="S17BPHPHTASE"/>
</dbReference>
<feature type="binding site" evidence="9">
    <location>
        <position position="126"/>
    </location>
    <ligand>
        <name>Mg(2+)</name>
        <dbReference type="ChEBI" id="CHEBI:18420"/>
        <label>2</label>
    </ligand>
</feature>
<keyword evidence="5 9" id="KW-0378">Hydrolase</keyword>
<accession>A0A347VN24</accession>
<reference evidence="13 14" key="2">
    <citation type="journal article" date="2016" name="Infect. Immun.">
        <title>Helicobacter saguini, a Novel Helicobacter Isolated from Cotton-Top Tamarins with Ulcerative Colitis, Has Proinflammatory Properties and Induces Typhlocolitis and Dysplasia in Gnotobiotic IL-10-/- Mice.</title>
        <authorList>
            <person name="Shen Z."/>
            <person name="Mannion A."/>
            <person name="Whary M.T."/>
            <person name="Muthupalani S."/>
            <person name="Sheh A."/>
            <person name="Feng Y."/>
            <person name="Gong G."/>
            <person name="Vandamme P."/>
            <person name="Holcombe H.R."/>
            <person name="Paster B.J."/>
            <person name="Fox J.G."/>
        </authorList>
    </citation>
    <scope>NUCLEOTIDE SEQUENCE [LARGE SCALE GENOMIC DNA]</scope>
    <source>
        <strain evidence="13 14">MIT 97-6194</strain>
    </source>
</reference>
<dbReference type="EMBL" id="JRMP02000002">
    <property type="protein sequence ID" value="TLD95588.1"/>
    <property type="molecule type" value="Genomic_DNA"/>
</dbReference>
<evidence type="ECO:0000256" key="5">
    <source>
        <dbReference type="ARBA" id="ARBA00022801"/>
    </source>
</evidence>
<dbReference type="GO" id="GO:0006094">
    <property type="term" value="P:gluconeogenesis"/>
    <property type="evidence" value="ECO:0007669"/>
    <property type="project" value="UniProtKB-UniRule"/>
</dbReference>
<dbReference type="HAMAP" id="MF_01855">
    <property type="entry name" value="FBPase_class1"/>
    <property type="match status" value="1"/>
</dbReference>
<evidence type="ECO:0000256" key="2">
    <source>
        <dbReference type="ARBA" id="ARBA00010941"/>
    </source>
</evidence>
<feature type="binding site" evidence="9">
    <location>
        <position position="231"/>
    </location>
    <ligand>
        <name>substrate</name>
    </ligand>
</feature>
<evidence type="ECO:0000259" key="11">
    <source>
        <dbReference type="Pfam" id="PF18913"/>
    </source>
</evidence>